<proteinExistence type="predicted"/>
<dbReference type="Proteomes" id="UP001182556">
    <property type="component" value="Unassembled WGS sequence"/>
</dbReference>
<sequence>MPRGHLIRRLSDYTRVWASDCLQTMTGLFGGSEAPIRATARTRSNNTPKCLFAQRDCWQGYHFSCKEHKYSLCLAVQRAVRYAVTHTVKGTETGARGTQAVQPCAPLRSERWKYGDRGGGMLLEVPWWAGYQIAMDVVQWRGGREREVSPHREESEDLRAGSAHEQVELVTPPNAALASPPKPAHLFNDSHLRSRISLARGSAVRIRPSAHPGSGGVDHITSSRFQNGGPVIRSKAPWGDRPAATSARGSVGE</sequence>
<feature type="region of interest" description="Disordered" evidence="1">
    <location>
        <begin position="206"/>
        <end position="253"/>
    </location>
</feature>
<gene>
    <name evidence="2" type="ORF">DB88DRAFT_473382</name>
</gene>
<protein>
    <submittedName>
        <fullName evidence="2">Uncharacterized protein</fullName>
    </submittedName>
</protein>
<evidence type="ECO:0000256" key="1">
    <source>
        <dbReference type="SAM" id="MobiDB-lite"/>
    </source>
</evidence>
<accession>A0AAD9CX91</accession>
<reference evidence="2" key="1">
    <citation type="submission" date="2023-02" db="EMBL/GenBank/DDBJ databases">
        <title>Identification and recombinant expression of a fungal hydrolase from Papiliotrema laurentii that hydrolyzes apple cutin and clears colloidal polyester polyurethane.</title>
        <authorList>
            <consortium name="DOE Joint Genome Institute"/>
            <person name="Roman V.A."/>
            <person name="Bojanowski C."/>
            <person name="Crable B.R."/>
            <person name="Wagner D.N."/>
            <person name="Hung C.S."/>
            <person name="Nadeau L.J."/>
            <person name="Schratz L."/>
            <person name="Haridas S."/>
            <person name="Pangilinan J."/>
            <person name="Lipzen A."/>
            <person name="Na H."/>
            <person name="Yan M."/>
            <person name="Ng V."/>
            <person name="Grigoriev I.V."/>
            <person name="Spatafora J.W."/>
            <person name="Barlow D."/>
            <person name="Biffinger J."/>
            <person name="Kelley-Loughnane N."/>
            <person name="Varaljay V.A."/>
            <person name="Crookes-Goodson W.J."/>
        </authorList>
    </citation>
    <scope>NUCLEOTIDE SEQUENCE</scope>
    <source>
        <strain evidence="2">5307AH</strain>
    </source>
</reference>
<dbReference type="EMBL" id="JAODAN010000006">
    <property type="protein sequence ID" value="KAK1923747.1"/>
    <property type="molecule type" value="Genomic_DNA"/>
</dbReference>
<name>A0AAD9CX91_PAPLA</name>
<evidence type="ECO:0000313" key="2">
    <source>
        <dbReference type="EMBL" id="KAK1923747.1"/>
    </source>
</evidence>
<organism evidence="2 3">
    <name type="scientific">Papiliotrema laurentii</name>
    <name type="common">Cryptococcus laurentii</name>
    <dbReference type="NCBI Taxonomy" id="5418"/>
    <lineage>
        <taxon>Eukaryota</taxon>
        <taxon>Fungi</taxon>
        <taxon>Dikarya</taxon>
        <taxon>Basidiomycota</taxon>
        <taxon>Agaricomycotina</taxon>
        <taxon>Tremellomycetes</taxon>
        <taxon>Tremellales</taxon>
        <taxon>Rhynchogastremaceae</taxon>
        <taxon>Papiliotrema</taxon>
    </lineage>
</organism>
<dbReference type="AlphaFoldDB" id="A0AAD9CX91"/>
<keyword evidence="3" id="KW-1185">Reference proteome</keyword>
<comment type="caution">
    <text evidence="2">The sequence shown here is derived from an EMBL/GenBank/DDBJ whole genome shotgun (WGS) entry which is preliminary data.</text>
</comment>
<evidence type="ECO:0000313" key="3">
    <source>
        <dbReference type="Proteomes" id="UP001182556"/>
    </source>
</evidence>